<feature type="transmembrane region" description="Helical" evidence="5">
    <location>
        <begin position="338"/>
        <end position="359"/>
    </location>
</feature>
<comment type="subcellular location">
    <subcellularLocation>
        <location evidence="1">Membrane</location>
        <topology evidence="1">Multi-pass membrane protein</topology>
    </subcellularLocation>
</comment>
<feature type="transmembrane region" description="Helical" evidence="5">
    <location>
        <begin position="93"/>
        <end position="116"/>
    </location>
</feature>
<evidence type="ECO:0000259" key="6">
    <source>
        <dbReference type="Pfam" id="PF13515"/>
    </source>
</evidence>
<feature type="transmembrane region" description="Helical" evidence="5">
    <location>
        <begin position="70"/>
        <end position="86"/>
    </location>
</feature>
<keyword evidence="4 5" id="KW-0472">Membrane</keyword>
<feature type="transmembrane region" description="Helical" evidence="5">
    <location>
        <begin position="172"/>
        <end position="192"/>
    </location>
</feature>
<reference evidence="7 8" key="1">
    <citation type="submission" date="2018-04" db="EMBL/GenBank/DDBJ databases">
        <title>Genomic Encyclopedia of Archaeal and Bacterial Type Strains, Phase II (KMG-II): from individual species to whole genera.</title>
        <authorList>
            <person name="Goeker M."/>
        </authorList>
    </citation>
    <scope>NUCLEOTIDE SEQUENCE [LARGE SCALE GENOMIC DNA]</scope>
    <source>
        <strain evidence="7 8">DSM 29329</strain>
    </source>
</reference>
<evidence type="ECO:0000256" key="5">
    <source>
        <dbReference type="SAM" id="Phobius"/>
    </source>
</evidence>
<dbReference type="Proteomes" id="UP000244069">
    <property type="component" value="Unassembled WGS sequence"/>
</dbReference>
<gene>
    <name evidence="7" type="ORF">C8N44_11211</name>
</gene>
<dbReference type="GO" id="GO:0016020">
    <property type="term" value="C:membrane"/>
    <property type="evidence" value="ECO:0007669"/>
    <property type="project" value="UniProtKB-SubCell"/>
</dbReference>
<feature type="transmembrane region" description="Helical" evidence="5">
    <location>
        <begin position="148"/>
        <end position="166"/>
    </location>
</feature>
<organism evidence="7 8">
    <name type="scientific">Allosediminivita pacifica</name>
    <dbReference type="NCBI Taxonomy" id="1267769"/>
    <lineage>
        <taxon>Bacteria</taxon>
        <taxon>Pseudomonadati</taxon>
        <taxon>Pseudomonadota</taxon>
        <taxon>Alphaproteobacteria</taxon>
        <taxon>Rhodobacterales</taxon>
        <taxon>Paracoccaceae</taxon>
        <taxon>Allosediminivita</taxon>
    </lineage>
</organism>
<dbReference type="Pfam" id="PF13515">
    <property type="entry name" value="FUSC_2"/>
    <property type="match status" value="1"/>
</dbReference>
<feature type="transmembrane region" description="Helical" evidence="5">
    <location>
        <begin position="213"/>
        <end position="233"/>
    </location>
</feature>
<dbReference type="OrthoDB" id="581879at2"/>
<keyword evidence="2 5" id="KW-0812">Transmembrane</keyword>
<evidence type="ECO:0000256" key="1">
    <source>
        <dbReference type="ARBA" id="ARBA00004141"/>
    </source>
</evidence>
<feature type="transmembrane region" description="Helical" evidence="5">
    <location>
        <begin position="268"/>
        <end position="295"/>
    </location>
</feature>
<name>A0A2T6AU96_9RHOB</name>
<evidence type="ECO:0000313" key="7">
    <source>
        <dbReference type="EMBL" id="PTX47387.1"/>
    </source>
</evidence>
<evidence type="ECO:0000256" key="3">
    <source>
        <dbReference type="ARBA" id="ARBA00022989"/>
    </source>
</evidence>
<dbReference type="RefSeq" id="WP_107976339.1">
    <property type="nucleotide sequence ID" value="NZ_BMEZ01000014.1"/>
</dbReference>
<keyword evidence="3 5" id="KW-1133">Transmembrane helix</keyword>
<proteinExistence type="predicted"/>
<protein>
    <submittedName>
        <fullName evidence="7">Fusaric acid resistance family protein</fullName>
    </submittedName>
</protein>
<evidence type="ECO:0000256" key="2">
    <source>
        <dbReference type="ARBA" id="ARBA00022692"/>
    </source>
</evidence>
<evidence type="ECO:0000313" key="8">
    <source>
        <dbReference type="Proteomes" id="UP000244069"/>
    </source>
</evidence>
<feature type="transmembrane region" description="Helical" evidence="5">
    <location>
        <begin position="45"/>
        <end position="64"/>
    </location>
</feature>
<keyword evidence="8" id="KW-1185">Reference proteome</keyword>
<evidence type="ECO:0000256" key="4">
    <source>
        <dbReference type="ARBA" id="ARBA00023136"/>
    </source>
</evidence>
<feature type="transmembrane region" description="Helical" evidence="5">
    <location>
        <begin position="307"/>
        <end position="326"/>
    </location>
</feature>
<comment type="caution">
    <text evidence="7">The sequence shown here is derived from an EMBL/GenBank/DDBJ whole genome shotgun (WGS) entry which is preliminary data.</text>
</comment>
<feature type="transmembrane region" description="Helical" evidence="5">
    <location>
        <begin position="122"/>
        <end position="141"/>
    </location>
</feature>
<feature type="domain" description="Integral membrane bound transporter" evidence="6">
    <location>
        <begin position="227"/>
        <end position="352"/>
    </location>
</feature>
<dbReference type="InterPro" id="IPR049453">
    <property type="entry name" value="Memb_transporter_dom"/>
</dbReference>
<dbReference type="EMBL" id="QBKN01000012">
    <property type="protein sequence ID" value="PTX47387.1"/>
    <property type="molecule type" value="Genomic_DNA"/>
</dbReference>
<dbReference type="AlphaFoldDB" id="A0A2T6AU96"/>
<sequence length="375" mass="38936">MTSEPNNAPSLNGTGRIDVARHLIHPRNLRDSLALSRQPYLRSSLVAGFQAGLTVAIALPVVTLSPRADLIGFAALGALPALFGRFQPRGGRSLVVVMAVLLQTLVVLGMSMASLYGAPPSLQILLISLVCGAIYFVTVTGRFGPPGGVLFVFACGAALSPVASGAEVLARVAATGIVGLLAVVICIVTERLRHLPGGAEYPTEQRRPVGHRVIAALRIVVAAAVTLVVAHALGADHPVWAAMGAMVVLQGPQLHTNMHRALQRMAGGLVGSAFAWLILVQEPSLWATIGTLIALQLATELVIGSNYALGQLFVTPTALLMSYIALPGASGAQMAPERVLDTMLGACVGIVVAVLLSSVEDRHHLVAQSDKARGA</sequence>
<accession>A0A2T6AU96</accession>